<dbReference type="HOGENOM" id="CLU_1157508_0_0_1"/>
<dbReference type="RefSeq" id="XP_009013696.1">
    <property type="nucleotide sequence ID" value="XM_009015448.1"/>
</dbReference>
<dbReference type="STRING" id="6412.T1F259"/>
<evidence type="ECO:0000313" key="3">
    <source>
        <dbReference type="EnsemblMetazoa" id="HelroP169610"/>
    </source>
</evidence>
<evidence type="ECO:0000313" key="2">
    <source>
        <dbReference type="EMBL" id="ESO07907.1"/>
    </source>
</evidence>
<dbReference type="EMBL" id="AMQM01003321">
    <property type="status" value="NOT_ANNOTATED_CDS"/>
    <property type="molecule type" value="Genomic_DNA"/>
</dbReference>
<protein>
    <recommendedName>
        <fullName evidence="5">Tick transposon</fullName>
    </recommendedName>
</protein>
<dbReference type="OMA" id="RMENNIQ"/>
<evidence type="ECO:0000256" key="1">
    <source>
        <dbReference type="SAM" id="Coils"/>
    </source>
</evidence>
<evidence type="ECO:0008006" key="5">
    <source>
        <dbReference type="Google" id="ProtNLM"/>
    </source>
</evidence>
<reference evidence="2 4" key="2">
    <citation type="journal article" date="2013" name="Nature">
        <title>Insights into bilaterian evolution from three spiralian genomes.</title>
        <authorList>
            <person name="Simakov O."/>
            <person name="Marletaz F."/>
            <person name="Cho S.J."/>
            <person name="Edsinger-Gonzales E."/>
            <person name="Havlak P."/>
            <person name="Hellsten U."/>
            <person name="Kuo D.H."/>
            <person name="Larsson T."/>
            <person name="Lv J."/>
            <person name="Arendt D."/>
            <person name="Savage R."/>
            <person name="Osoegawa K."/>
            <person name="de Jong P."/>
            <person name="Grimwood J."/>
            <person name="Chapman J.A."/>
            <person name="Shapiro H."/>
            <person name="Aerts A."/>
            <person name="Otillar R.P."/>
            <person name="Terry A.Y."/>
            <person name="Boore J.L."/>
            <person name="Grigoriev I.V."/>
            <person name="Lindberg D.R."/>
            <person name="Seaver E.C."/>
            <person name="Weisblat D.A."/>
            <person name="Putnam N.H."/>
            <person name="Rokhsar D.S."/>
        </authorList>
    </citation>
    <scope>NUCLEOTIDE SEQUENCE</scope>
</reference>
<dbReference type="KEGG" id="hro:HELRODRAFT_169610"/>
<proteinExistence type="predicted"/>
<keyword evidence="4" id="KW-1185">Reference proteome</keyword>
<sequence>MAQPLDNPMVSPKEIAKEKAEISRSDLLRKQEVETKELKDRMVTLKRMENNIQALRDQLLREKRVISKIKNKLNKPTLIDLYYSLIFPHLIYCNVIWGNSPDIHLKQLTKCQNRFIRIFKNLHPHCHTSEYYLEMKILNIKNLFIYHVATFIFRFLRQQLPAFFRNFFTFGTSIQARTTRHTPLFYAPPARIKVLCMSLKHTGPGIWETIPQEIKDCNTLHLFKNKLKNFLITKSSVFQG</sequence>
<dbReference type="EMBL" id="KB096134">
    <property type="protein sequence ID" value="ESO07907.1"/>
    <property type="molecule type" value="Genomic_DNA"/>
</dbReference>
<dbReference type="Proteomes" id="UP000015101">
    <property type="component" value="Unassembled WGS sequence"/>
</dbReference>
<reference evidence="3" key="3">
    <citation type="submission" date="2015-06" db="UniProtKB">
        <authorList>
            <consortium name="EnsemblMetazoa"/>
        </authorList>
    </citation>
    <scope>IDENTIFICATION</scope>
</reference>
<dbReference type="EnsemblMetazoa" id="HelroT169610">
    <property type="protein sequence ID" value="HelroP169610"/>
    <property type="gene ID" value="HelroG169610"/>
</dbReference>
<dbReference type="InParanoid" id="T1F259"/>
<dbReference type="GeneID" id="20202909"/>
<feature type="coiled-coil region" evidence="1">
    <location>
        <begin position="28"/>
        <end position="72"/>
    </location>
</feature>
<dbReference type="OrthoDB" id="410381at2759"/>
<organism evidence="3 4">
    <name type="scientific">Helobdella robusta</name>
    <name type="common">Californian leech</name>
    <dbReference type="NCBI Taxonomy" id="6412"/>
    <lineage>
        <taxon>Eukaryota</taxon>
        <taxon>Metazoa</taxon>
        <taxon>Spiralia</taxon>
        <taxon>Lophotrochozoa</taxon>
        <taxon>Annelida</taxon>
        <taxon>Clitellata</taxon>
        <taxon>Hirudinea</taxon>
        <taxon>Rhynchobdellida</taxon>
        <taxon>Glossiphoniidae</taxon>
        <taxon>Helobdella</taxon>
    </lineage>
</organism>
<dbReference type="CTD" id="20202909"/>
<accession>T1F259</accession>
<dbReference type="AlphaFoldDB" id="T1F259"/>
<keyword evidence="1" id="KW-0175">Coiled coil</keyword>
<gene>
    <name evidence="3" type="primary">20202909</name>
    <name evidence="2" type="ORF">HELRODRAFT_169610</name>
</gene>
<name>T1F259_HELRO</name>
<reference evidence="4" key="1">
    <citation type="submission" date="2012-12" db="EMBL/GenBank/DDBJ databases">
        <authorList>
            <person name="Hellsten U."/>
            <person name="Grimwood J."/>
            <person name="Chapman J.A."/>
            <person name="Shapiro H."/>
            <person name="Aerts A."/>
            <person name="Otillar R.P."/>
            <person name="Terry A.Y."/>
            <person name="Boore J.L."/>
            <person name="Simakov O."/>
            <person name="Marletaz F."/>
            <person name="Cho S.-J."/>
            <person name="Edsinger-Gonzales E."/>
            <person name="Havlak P."/>
            <person name="Kuo D.-H."/>
            <person name="Larsson T."/>
            <person name="Lv J."/>
            <person name="Arendt D."/>
            <person name="Savage R."/>
            <person name="Osoegawa K."/>
            <person name="de Jong P."/>
            <person name="Lindberg D.R."/>
            <person name="Seaver E.C."/>
            <person name="Weisblat D.A."/>
            <person name="Putnam N.H."/>
            <person name="Grigoriev I.V."/>
            <person name="Rokhsar D.S."/>
        </authorList>
    </citation>
    <scope>NUCLEOTIDE SEQUENCE</scope>
</reference>
<evidence type="ECO:0000313" key="4">
    <source>
        <dbReference type="Proteomes" id="UP000015101"/>
    </source>
</evidence>